<reference evidence="1 4" key="2">
    <citation type="submission" date="2016-10" db="EMBL/GenBank/DDBJ databases">
        <title>Hydorgenophaga sp. LPB0072 isolated from gastropod.</title>
        <authorList>
            <person name="Kim E."/>
            <person name="Yi H."/>
        </authorList>
    </citation>
    <scope>NUCLEOTIDE SEQUENCE [LARGE SCALE GENOMIC DNA]</scope>
    <source>
        <strain evidence="1 4">LPB0072</strain>
    </source>
</reference>
<gene>
    <name evidence="1" type="ORF">LPB072_03625</name>
    <name evidence="2" type="ORF">LPB72_13865</name>
</gene>
<dbReference type="KEGG" id="hyl:LPB072_03625"/>
<organism evidence="1 4">
    <name type="scientific">Hydrogenophaga crassostreae</name>
    <dbReference type="NCBI Taxonomy" id="1763535"/>
    <lineage>
        <taxon>Bacteria</taxon>
        <taxon>Pseudomonadati</taxon>
        <taxon>Pseudomonadota</taxon>
        <taxon>Betaproteobacteria</taxon>
        <taxon>Burkholderiales</taxon>
        <taxon>Comamonadaceae</taxon>
        <taxon>Hydrogenophaga</taxon>
    </lineage>
</organism>
<evidence type="ECO:0000313" key="3">
    <source>
        <dbReference type="Proteomes" id="UP000185657"/>
    </source>
</evidence>
<sequence>MADIHIHRAHKLGLNAAREIAAQWSQEAQSKLEMACAYAPGEDSDELQFSRPGVKGTLTICSDHFELNAQLGFLLSAFKAQIEGEIVKHLDDLLARNHPKPRAKKPT</sequence>
<evidence type="ECO:0000313" key="4">
    <source>
        <dbReference type="Proteomes" id="UP000185680"/>
    </source>
</evidence>
<dbReference type="EMBL" id="LVWD01000026">
    <property type="protein sequence ID" value="OAD41020.1"/>
    <property type="molecule type" value="Genomic_DNA"/>
</dbReference>
<dbReference type="RefSeq" id="WP_066091717.1">
    <property type="nucleotide sequence ID" value="NZ_CP017476.1"/>
</dbReference>
<evidence type="ECO:0000313" key="2">
    <source>
        <dbReference type="EMBL" id="OAD41020.1"/>
    </source>
</evidence>
<name>A0A167HDS1_9BURK</name>
<keyword evidence="3" id="KW-1185">Reference proteome</keyword>
<proteinExistence type="predicted"/>
<dbReference type="EMBL" id="CP017476">
    <property type="protein sequence ID" value="AOW12076.1"/>
    <property type="molecule type" value="Genomic_DNA"/>
</dbReference>
<evidence type="ECO:0000313" key="1">
    <source>
        <dbReference type="EMBL" id="AOW12076.1"/>
    </source>
</evidence>
<accession>A0A167HDS1</accession>
<dbReference type="STRING" id="1763535.LPB072_03625"/>
<dbReference type="NCBIfam" id="TIGR02610">
    <property type="entry name" value="PHA_gran_rgn"/>
    <property type="match status" value="1"/>
</dbReference>
<dbReference type="Pfam" id="PF09650">
    <property type="entry name" value="PHA_gran_rgn"/>
    <property type="match status" value="1"/>
</dbReference>
<dbReference type="OrthoDB" id="287584at2"/>
<dbReference type="Proteomes" id="UP000185657">
    <property type="component" value="Unassembled WGS sequence"/>
</dbReference>
<dbReference type="InterPro" id="IPR013433">
    <property type="entry name" value="PHA_gran_rgn"/>
</dbReference>
<dbReference type="AlphaFoldDB" id="A0A167HDS1"/>
<reference evidence="2 3" key="1">
    <citation type="submission" date="2016-02" db="EMBL/GenBank/DDBJ databases">
        <title>Draft genome sequence of Hydrogenophaga sp. LPB0072.</title>
        <authorList>
            <person name="Shin S.-K."/>
            <person name="Yi H."/>
        </authorList>
    </citation>
    <scope>NUCLEOTIDE SEQUENCE [LARGE SCALE GENOMIC DNA]</scope>
    <source>
        <strain evidence="2 3">LPB0072</strain>
    </source>
</reference>
<evidence type="ECO:0008006" key="5">
    <source>
        <dbReference type="Google" id="ProtNLM"/>
    </source>
</evidence>
<protein>
    <recommendedName>
        <fullName evidence="5">Polyhydroxyalkanoic acid synthase</fullName>
    </recommendedName>
</protein>
<dbReference type="Proteomes" id="UP000185680">
    <property type="component" value="Chromosome"/>
</dbReference>